<feature type="compositionally biased region" description="Basic residues" evidence="1">
    <location>
        <begin position="30"/>
        <end position="41"/>
    </location>
</feature>
<protein>
    <submittedName>
        <fullName evidence="2">Uncharacterized protein</fullName>
    </submittedName>
</protein>
<feature type="region of interest" description="Disordered" evidence="1">
    <location>
        <begin position="15"/>
        <end position="64"/>
    </location>
</feature>
<evidence type="ECO:0000256" key="1">
    <source>
        <dbReference type="SAM" id="MobiDB-lite"/>
    </source>
</evidence>
<comment type="caution">
    <text evidence="2">The sequence shown here is derived from an EMBL/GenBank/DDBJ whole genome shotgun (WGS) entry which is preliminary data.</text>
</comment>
<proteinExistence type="predicted"/>
<sequence length="64" mass="7392">MSSKLRLGEIAFDDDDFDRGFKKPTTALNSRKRAGKQKRKKQDSDNYLVERSMKRGAADSFELH</sequence>
<evidence type="ECO:0000313" key="2">
    <source>
        <dbReference type="EMBL" id="MEM5536147.1"/>
    </source>
</evidence>
<feature type="compositionally biased region" description="Basic and acidic residues" evidence="1">
    <location>
        <begin position="51"/>
        <end position="64"/>
    </location>
</feature>
<dbReference type="EMBL" id="JBBMRA010000005">
    <property type="protein sequence ID" value="MEM5536147.1"/>
    <property type="molecule type" value="Genomic_DNA"/>
</dbReference>
<accession>A0ABU9TQZ6</accession>
<name>A0ABU9TQZ6_9GAMM</name>
<keyword evidence="3" id="KW-1185">Reference proteome</keyword>
<reference evidence="2 3" key="1">
    <citation type="submission" date="2024-03" db="EMBL/GenBank/DDBJ databases">
        <title>Community enrichment and isolation of bacterial strains for fucoidan degradation.</title>
        <authorList>
            <person name="Sichert A."/>
        </authorList>
    </citation>
    <scope>NUCLEOTIDE SEQUENCE [LARGE SCALE GENOMIC DNA]</scope>
    <source>
        <strain evidence="2 3">AS76</strain>
    </source>
</reference>
<gene>
    <name evidence="2" type="ORF">WNY58_07050</name>
</gene>
<evidence type="ECO:0000313" key="3">
    <source>
        <dbReference type="Proteomes" id="UP001449225"/>
    </source>
</evidence>
<dbReference type="RefSeq" id="WP_067986317.1">
    <property type="nucleotide sequence ID" value="NZ_CAXBCE010000002.1"/>
</dbReference>
<dbReference type="Proteomes" id="UP001449225">
    <property type="component" value="Unassembled WGS sequence"/>
</dbReference>
<organism evidence="2 3">
    <name type="scientific">Neptuniibacter pectenicola</name>
    <dbReference type="NCBI Taxonomy" id="1806669"/>
    <lineage>
        <taxon>Bacteria</taxon>
        <taxon>Pseudomonadati</taxon>
        <taxon>Pseudomonadota</taxon>
        <taxon>Gammaproteobacteria</taxon>
        <taxon>Oceanospirillales</taxon>
        <taxon>Oceanospirillaceae</taxon>
        <taxon>Neptuniibacter</taxon>
    </lineage>
</organism>